<proteinExistence type="predicted"/>
<dbReference type="InterPro" id="IPR017853">
    <property type="entry name" value="GH"/>
</dbReference>
<dbReference type="VEuPathDB" id="FungiDB:MAPG_01452"/>
<dbReference type="InterPro" id="IPR024655">
    <property type="entry name" value="Asl1_glyco_hydro_catalytic"/>
</dbReference>
<dbReference type="GO" id="GO:0071966">
    <property type="term" value="P:fungal-type cell wall polysaccharide metabolic process"/>
    <property type="evidence" value="ECO:0007669"/>
    <property type="project" value="TreeGrafter"/>
</dbReference>
<evidence type="ECO:0000256" key="1">
    <source>
        <dbReference type="SAM" id="SignalP"/>
    </source>
</evidence>
<dbReference type="AlphaFoldDB" id="A0A0C4DNQ8"/>
<dbReference type="EnsemblFungi" id="MAPG_01452T0">
    <property type="protein sequence ID" value="MAPG_01452T0"/>
    <property type="gene ID" value="MAPG_01452"/>
</dbReference>
<feature type="chain" id="PRO_5009385159" description="Asl1-like glycosyl hydrolase catalytic domain-containing protein" evidence="1">
    <location>
        <begin position="22"/>
        <end position="352"/>
    </location>
</feature>
<dbReference type="eggNOG" id="ENOG502RN1A">
    <property type="taxonomic scope" value="Eukaryota"/>
</dbReference>
<dbReference type="EMBL" id="ADBL01000350">
    <property type="status" value="NOT_ANNOTATED_CDS"/>
    <property type="molecule type" value="Genomic_DNA"/>
</dbReference>
<keyword evidence="5" id="KW-1185">Reference proteome</keyword>
<evidence type="ECO:0000313" key="5">
    <source>
        <dbReference type="Proteomes" id="UP000011715"/>
    </source>
</evidence>
<reference evidence="4" key="5">
    <citation type="submission" date="2015-06" db="UniProtKB">
        <authorList>
            <consortium name="EnsemblFungi"/>
        </authorList>
    </citation>
    <scope>IDENTIFICATION</scope>
    <source>
        <strain evidence="4">ATCC 64411</strain>
    </source>
</reference>
<evidence type="ECO:0000259" key="2">
    <source>
        <dbReference type="Pfam" id="PF11790"/>
    </source>
</evidence>
<reference evidence="5" key="2">
    <citation type="submission" date="2010-05" db="EMBL/GenBank/DDBJ databases">
        <title>The genome sequence of Magnaporthe poae strain ATCC 64411.</title>
        <authorList>
            <person name="Ma L.-J."/>
            <person name="Dead R."/>
            <person name="Young S."/>
            <person name="Zeng Q."/>
            <person name="Koehrsen M."/>
            <person name="Alvarado L."/>
            <person name="Berlin A."/>
            <person name="Chapman S.B."/>
            <person name="Chen Z."/>
            <person name="Freedman E."/>
            <person name="Gellesch M."/>
            <person name="Goldberg J."/>
            <person name="Griggs A."/>
            <person name="Gujja S."/>
            <person name="Heilman E.R."/>
            <person name="Heiman D."/>
            <person name="Hepburn T."/>
            <person name="Howarth C."/>
            <person name="Jen D."/>
            <person name="Larson L."/>
            <person name="Mehta T."/>
            <person name="Neiman D."/>
            <person name="Pearson M."/>
            <person name="Roberts A."/>
            <person name="Saif S."/>
            <person name="Shea T."/>
            <person name="Shenoy N."/>
            <person name="Sisk P."/>
            <person name="Stolte C."/>
            <person name="Sykes S."/>
            <person name="Walk T."/>
            <person name="White J."/>
            <person name="Yandava C."/>
            <person name="Haas B."/>
            <person name="Nusbaum C."/>
            <person name="Birren B."/>
        </authorList>
    </citation>
    <scope>NUCLEOTIDE SEQUENCE [LARGE SCALE GENOMIC DNA]</scope>
    <source>
        <strain evidence="5">ATCC 64411 / 73-15</strain>
    </source>
</reference>
<reference evidence="3" key="1">
    <citation type="submission" date="2010-05" db="EMBL/GenBank/DDBJ databases">
        <title>The Genome Sequence of Magnaporthe poae strain ATCC 64411.</title>
        <authorList>
            <consortium name="The Broad Institute Genome Sequencing Platform"/>
            <consortium name="Broad Institute Genome Sequencing Center for Infectious Disease"/>
            <person name="Ma L.-J."/>
            <person name="Dead R."/>
            <person name="Young S."/>
            <person name="Zeng Q."/>
            <person name="Koehrsen M."/>
            <person name="Alvarado L."/>
            <person name="Berlin A."/>
            <person name="Chapman S.B."/>
            <person name="Chen Z."/>
            <person name="Freedman E."/>
            <person name="Gellesch M."/>
            <person name="Goldberg J."/>
            <person name="Griggs A."/>
            <person name="Gujja S."/>
            <person name="Heilman E.R."/>
            <person name="Heiman D."/>
            <person name="Hepburn T."/>
            <person name="Howarth C."/>
            <person name="Jen D."/>
            <person name="Larson L."/>
            <person name="Mehta T."/>
            <person name="Neiman D."/>
            <person name="Pearson M."/>
            <person name="Roberts A."/>
            <person name="Saif S."/>
            <person name="Shea T."/>
            <person name="Shenoy N."/>
            <person name="Sisk P."/>
            <person name="Stolte C."/>
            <person name="Sykes S."/>
            <person name="Walk T."/>
            <person name="White J."/>
            <person name="Yandava C."/>
            <person name="Haas B."/>
            <person name="Nusbaum C."/>
            <person name="Birren B."/>
        </authorList>
    </citation>
    <scope>NUCLEOTIDE SEQUENCE</scope>
    <source>
        <strain evidence="3">ATCC 64411</strain>
    </source>
</reference>
<dbReference type="Gene3D" id="3.20.20.80">
    <property type="entry name" value="Glycosidases"/>
    <property type="match status" value="1"/>
</dbReference>
<dbReference type="SUPFAM" id="SSF51445">
    <property type="entry name" value="(Trans)glycosidases"/>
    <property type="match status" value="1"/>
</dbReference>
<evidence type="ECO:0000313" key="4">
    <source>
        <dbReference type="EnsemblFungi" id="MAPG_01452T0"/>
    </source>
</evidence>
<keyword evidence="1" id="KW-0732">Signal</keyword>
<dbReference type="OMA" id="SYFMVAQ"/>
<dbReference type="EMBL" id="GL876966">
    <property type="protein sequence ID" value="KLU82380.1"/>
    <property type="molecule type" value="Genomic_DNA"/>
</dbReference>
<reference evidence="4" key="4">
    <citation type="journal article" date="2015" name="G3 (Bethesda)">
        <title>Genome sequences of three phytopathogenic species of the Magnaporthaceae family of fungi.</title>
        <authorList>
            <person name="Okagaki L.H."/>
            <person name="Nunes C.C."/>
            <person name="Sailsbery J."/>
            <person name="Clay B."/>
            <person name="Brown D."/>
            <person name="John T."/>
            <person name="Oh Y."/>
            <person name="Young N."/>
            <person name="Fitzgerald M."/>
            <person name="Haas B.J."/>
            <person name="Zeng Q."/>
            <person name="Young S."/>
            <person name="Adiconis X."/>
            <person name="Fan L."/>
            <person name="Levin J.Z."/>
            <person name="Mitchell T.K."/>
            <person name="Okubara P.A."/>
            <person name="Farman M.L."/>
            <person name="Kohn L.M."/>
            <person name="Birren B."/>
            <person name="Ma L.-J."/>
            <person name="Dean R.A."/>
        </authorList>
    </citation>
    <scope>NUCLEOTIDE SEQUENCE</scope>
    <source>
        <strain evidence="4">ATCC 64411 / 73-15</strain>
    </source>
</reference>
<dbReference type="OrthoDB" id="43654at2759"/>
<sequence length="352" mass="37979">MKVIILATLPVLAVLAAPAPAANPLEITGPSGADMAVISSIEPDHVDKGGVTLGPVVPTEQDIRTPPEGVIDDKEAELAFPINSTLDDAEGVLTRRTDAPYGIKKGLAYNNGGITNVLSKAGSATWAYNWGAAMNAPKFQQIPMCWGVGSGCDAAGINKKIDKGDTPWVLGYNEPDETNANGGSNRTPRQAADNWGKDMFRFQTRGPKLVCPAISSWNTDKGHTGGPAGLQWLKQFVSAASKPSYYRCGAQALHWYGAQGESAARQAQLFIDYIAYAHVEVDKMYGTTMPIWVTEFSPLPIGNVQMMADFLKIVIPWMNKQGWIHRYSPFMAEHLVTNGKLNNAGNVFVDTK</sequence>
<evidence type="ECO:0000313" key="3">
    <source>
        <dbReference type="EMBL" id="KLU82380.1"/>
    </source>
</evidence>
<feature type="signal peptide" evidence="1">
    <location>
        <begin position="1"/>
        <end position="21"/>
    </location>
</feature>
<protein>
    <recommendedName>
        <fullName evidence="2">Asl1-like glycosyl hydrolase catalytic domain-containing protein</fullName>
    </recommendedName>
</protein>
<dbReference type="PANTHER" id="PTHR34154">
    <property type="entry name" value="ALKALI-SENSITIVE LINKAGE PROTEIN 1"/>
    <property type="match status" value="1"/>
</dbReference>
<accession>A0A0C4DNQ8</accession>
<dbReference type="InterPro" id="IPR053183">
    <property type="entry name" value="ASL1"/>
</dbReference>
<dbReference type="GO" id="GO:0009277">
    <property type="term" value="C:fungal-type cell wall"/>
    <property type="evidence" value="ECO:0007669"/>
    <property type="project" value="TreeGrafter"/>
</dbReference>
<organism evidence="4 5">
    <name type="scientific">Magnaporthiopsis poae (strain ATCC 64411 / 73-15)</name>
    <name type="common">Kentucky bluegrass fungus</name>
    <name type="synonym">Magnaporthe poae</name>
    <dbReference type="NCBI Taxonomy" id="644358"/>
    <lineage>
        <taxon>Eukaryota</taxon>
        <taxon>Fungi</taxon>
        <taxon>Dikarya</taxon>
        <taxon>Ascomycota</taxon>
        <taxon>Pezizomycotina</taxon>
        <taxon>Sordariomycetes</taxon>
        <taxon>Sordariomycetidae</taxon>
        <taxon>Magnaporthales</taxon>
        <taxon>Magnaporthaceae</taxon>
        <taxon>Magnaporthiopsis</taxon>
    </lineage>
</organism>
<dbReference type="Pfam" id="PF11790">
    <property type="entry name" value="Glyco_hydro_cc"/>
    <property type="match status" value="1"/>
</dbReference>
<name>A0A0C4DNQ8_MAGP6</name>
<feature type="domain" description="Asl1-like glycosyl hydrolase catalytic" evidence="2">
    <location>
        <begin position="106"/>
        <end position="341"/>
    </location>
</feature>
<dbReference type="STRING" id="644358.A0A0C4DNQ8"/>
<reference evidence="3" key="3">
    <citation type="submission" date="2011-03" db="EMBL/GenBank/DDBJ databases">
        <title>Annotation of Magnaporthe poae ATCC 64411.</title>
        <authorList>
            <person name="Ma L.-J."/>
            <person name="Dead R."/>
            <person name="Young S.K."/>
            <person name="Zeng Q."/>
            <person name="Gargeya S."/>
            <person name="Fitzgerald M."/>
            <person name="Haas B."/>
            <person name="Abouelleil A."/>
            <person name="Alvarado L."/>
            <person name="Arachchi H.M."/>
            <person name="Berlin A."/>
            <person name="Brown A."/>
            <person name="Chapman S.B."/>
            <person name="Chen Z."/>
            <person name="Dunbar C."/>
            <person name="Freedman E."/>
            <person name="Gearin G."/>
            <person name="Gellesch M."/>
            <person name="Goldberg J."/>
            <person name="Griggs A."/>
            <person name="Gujja S."/>
            <person name="Heiman D."/>
            <person name="Howarth C."/>
            <person name="Larson L."/>
            <person name="Lui A."/>
            <person name="MacDonald P.J.P."/>
            <person name="Mehta T."/>
            <person name="Montmayeur A."/>
            <person name="Murphy C."/>
            <person name="Neiman D."/>
            <person name="Pearson M."/>
            <person name="Priest M."/>
            <person name="Roberts A."/>
            <person name="Saif S."/>
            <person name="Shea T."/>
            <person name="Shenoy N."/>
            <person name="Sisk P."/>
            <person name="Stolte C."/>
            <person name="Sykes S."/>
            <person name="Yandava C."/>
            <person name="Wortman J."/>
            <person name="Nusbaum C."/>
            <person name="Birren B."/>
        </authorList>
    </citation>
    <scope>NUCLEOTIDE SEQUENCE</scope>
    <source>
        <strain evidence="3">ATCC 64411</strain>
    </source>
</reference>
<dbReference type="PANTHER" id="PTHR34154:SF10">
    <property type="entry name" value="ASL1-LIKE GLYCOSYL HYDROLASE CATALYTIC DOMAIN-CONTAINING PROTEIN"/>
    <property type="match status" value="1"/>
</dbReference>
<dbReference type="Proteomes" id="UP000011715">
    <property type="component" value="Unassembled WGS sequence"/>
</dbReference>
<gene>
    <name evidence="3" type="ORF">MAPG_01452</name>
</gene>